<reference evidence="1" key="1">
    <citation type="journal article" date="2015" name="Nature">
        <title>Complex archaea that bridge the gap between prokaryotes and eukaryotes.</title>
        <authorList>
            <person name="Spang A."/>
            <person name="Saw J.H."/>
            <person name="Jorgensen S.L."/>
            <person name="Zaremba-Niedzwiedzka K."/>
            <person name="Martijn J."/>
            <person name="Lind A.E."/>
            <person name="van Eijk R."/>
            <person name="Schleper C."/>
            <person name="Guy L."/>
            <person name="Ettema T.J."/>
        </authorList>
    </citation>
    <scope>NUCLEOTIDE SEQUENCE</scope>
</reference>
<sequence length="282" mass="33569">MIDYLAELKKTAKRYKKNDTMIDAWNDIIRKLAYCILIDDVKNFLDWQPMRRAVFVADASHIARKLKFLKQSKQWRRWKYAIKESSLINVPRMSHYPESSGSSVNLAYHLAQFEHKFGYKYSLLQADEIFEFGGGYGNMCRILYRLGFKGKYILYDVPLMSALQRYVLDQLTLPIDEEIICVSSWVYLMRELAAFKHQNSAFIATMSFSEVPVDHRIKFVQILDSVQIFLIAYKDDFYGMNNHKYFDSLYYQYKNKFRIERWLIEKNTDKYYFAGVRNGYGD</sequence>
<comment type="caution">
    <text evidence="1">The sequence shown here is derived from an EMBL/GenBank/DDBJ whole genome shotgun (WGS) entry which is preliminary data.</text>
</comment>
<dbReference type="EMBL" id="LAZR01001179">
    <property type="protein sequence ID" value="KKN49191.1"/>
    <property type="molecule type" value="Genomic_DNA"/>
</dbReference>
<evidence type="ECO:0008006" key="2">
    <source>
        <dbReference type="Google" id="ProtNLM"/>
    </source>
</evidence>
<gene>
    <name evidence="1" type="ORF">LCGC14_0645320</name>
</gene>
<protein>
    <recommendedName>
        <fullName evidence="2">Sugar O-methyltransferase</fullName>
    </recommendedName>
</protein>
<proteinExistence type="predicted"/>
<dbReference type="AlphaFoldDB" id="A0A0F9TJM1"/>
<organism evidence="1">
    <name type="scientific">marine sediment metagenome</name>
    <dbReference type="NCBI Taxonomy" id="412755"/>
    <lineage>
        <taxon>unclassified sequences</taxon>
        <taxon>metagenomes</taxon>
        <taxon>ecological metagenomes</taxon>
    </lineage>
</organism>
<accession>A0A0F9TJM1</accession>
<evidence type="ECO:0000313" key="1">
    <source>
        <dbReference type="EMBL" id="KKN49191.1"/>
    </source>
</evidence>
<name>A0A0F9TJM1_9ZZZZ</name>